<sequence length="234" mass="26469">MSRVRDFRREVWGVLSSVPDLPRLLEALGRFPPRKLVSPLIGAFCHREEVVRWRAILSLGPTVARIAEEDLEAARIVIRRLMWMLNEESGGMAWGAPEGMAECLYHHPRLSEEYTPILVSYLRPDGNMLEYPPAQRGVAWGIGRLAEKERERLLALRAPEYLEPLLSSPDFAVAGLSAWALGRLSPLPEQELLIPKLEALLSREEEVFFYDGDRLSPHPVRALAKEALELMGRG</sequence>
<gene>
    <name evidence="1" type="ORF">ENJ40_01230</name>
</gene>
<dbReference type="Proteomes" id="UP000886043">
    <property type="component" value="Unassembled WGS sequence"/>
</dbReference>
<reference evidence="1" key="1">
    <citation type="journal article" date="2020" name="mSystems">
        <title>Genome- and Community-Level Interaction Insights into Carbon Utilization and Element Cycling Functions of Hydrothermarchaeota in Hydrothermal Sediment.</title>
        <authorList>
            <person name="Zhou Z."/>
            <person name="Liu Y."/>
            <person name="Xu W."/>
            <person name="Pan J."/>
            <person name="Luo Z.H."/>
            <person name="Li M."/>
        </authorList>
    </citation>
    <scope>NUCLEOTIDE SEQUENCE [LARGE SCALE GENOMIC DNA]</scope>
    <source>
        <strain evidence="1">HyVt-483</strain>
    </source>
</reference>
<organism evidence="1">
    <name type="scientific">Thermosulfurimonas dismutans</name>
    <dbReference type="NCBI Taxonomy" id="999894"/>
    <lineage>
        <taxon>Bacteria</taxon>
        <taxon>Pseudomonadati</taxon>
        <taxon>Thermodesulfobacteriota</taxon>
        <taxon>Thermodesulfobacteria</taxon>
        <taxon>Thermodesulfobacteriales</taxon>
        <taxon>Thermodesulfobacteriaceae</taxon>
        <taxon>Thermosulfurimonas</taxon>
    </lineage>
</organism>
<proteinExistence type="predicted"/>
<dbReference type="NCBIfam" id="NF045662">
    <property type="entry name" value="DVU0298_fam"/>
    <property type="match status" value="1"/>
</dbReference>
<dbReference type="AlphaFoldDB" id="A0A7C3CWJ9"/>
<dbReference type="SUPFAM" id="SSF48371">
    <property type="entry name" value="ARM repeat"/>
    <property type="match status" value="1"/>
</dbReference>
<dbReference type="InterPro" id="IPR054701">
    <property type="entry name" value="DVU0298-like"/>
</dbReference>
<protein>
    <submittedName>
        <fullName evidence="1">HEAT repeat domain-containing protein</fullName>
    </submittedName>
</protein>
<name>A0A7C3CWJ9_9BACT</name>
<accession>A0A7C3CWJ9</accession>
<dbReference type="Gene3D" id="1.25.10.10">
    <property type="entry name" value="Leucine-rich Repeat Variant"/>
    <property type="match status" value="1"/>
</dbReference>
<dbReference type="InterPro" id="IPR016024">
    <property type="entry name" value="ARM-type_fold"/>
</dbReference>
<comment type="caution">
    <text evidence="1">The sequence shown here is derived from an EMBL/GenBank/DDBJ whole genome shotgun (WGS) entry which is preliminary data.</text>
</comment>
<dbReference type="InterPro" id="IPR011989">
    <property type="entry name" value="ARM-like"/>
</dbReference>
<evidence type="ECO:0000313" key="1">
    <source>
        <dbReference type="EMBL" id="HFC97068.1"/>
    </source>
</evidence>
<dbReference type="EMBL" id="DRMH01000013">
    <property type="protein sequence ID" value="HFC97068.1"/>
    <property type="molecule type" value="Genomic_DNA"/>
</dbReference>
<dbReference type="Pfam" id="PF13513">
    <property type="entry name" value="HEAT_EZ"/>
    <property type="match status" value="1"/>
</dbReference>